<organism evidence="7 8">
    <name type="scientific">Chaetoceros tenuissimus</name>
    <dbReference type="NCBI Taxonomy" id="426638"/>
    <lineage>
        <taxon>Eukaryota</taxon>
        <taxon>Sar</taxon>
        <taxon>Stramenopiles</taxon>
        <taxon>Ochrophyta</taxon>
        <taxon>Bacillariophyta</taxon>
        <taxon>Coscinodiscophyceae</taxon>
        <taxon>Chaetocerotophycidae</taxon>
        <taxon>Chaetocerotales</taxon>
        <taxon>Chaetocerotaceae</taxon>
        <taxon>Chaetoceros</taxon>
    </lineage>
</organism>
<evidence type="ECO:0000256" key="1">
    <source>
        <dbReference type="ARBA" id="ARBA00004141"/>
    </source>
</evidence>
<keyword evidence="2 6" id="KW-0812">Transmembrane</keyword>
<feature type="region of interest" description="Disordered" evidence="5">
    <location>
        <begin position="497"/>
        <end position="522"/>
    </location>
</feature>
<feature type="compositionally biased region" description="Basic and acidic residues" evidence="5">
    <location>
        <begin position="513"/>
        <end position="522"/>
    </location>
</feature>
<feature type="compositionally biased region" description="Polar residues" evidence="5">
    <location>
        <begin position="451"/>
        <end position="460"/>
    </location>
</feature>
<feature type="transmembrane region" description="Helical" evidence="6">
    <location>
        <begin position="259"/>
        <end position="280"/>
    </location>
</feature>
<evidence type="ECO:0000256" key="6">
    <source>
        <dbReference type="SAM" id="Phobius"/>
    </source>
</evidence>
<feature type="transmembrane region" description="Helical" evidence="6">
    <location>
        <begin position="49"/>
        <end position="69"/>
    </location>
</feature>
<evidence type="ECO:0000256" key="5">
    <source>
        <dbReference type="SAM" id="MobiDB-lite"/>
    </source>
</evidence>
<dbReference type="GO" id="GO:0005886">
    <property type="term" value="C:plasma membrane"/>
    <property type="evidence" value="ECO:0007669"/>
    <property type="project" value="TreeGrafter"/>
</dbReference>
<feature type="region of interest" description="Disordered" evidence="5">
    <location>
        <begin position="440"/>
        <end position="460"/>
    </location>
</feature>
<reference evidence="7 8" key="1">
    <citation type="journal article" date="2021" name="Sci. Rep.">
        <title>The genome of the diatom Chaetoceros tenuissimus carries an ancient integrated fragment of an extant virus.</title>
        <authorList>
            <person name="Hongo Y."/>
            <person name="Kimura K."/>
            <person name="Takaki Y."/>
            <person name="Yoshida Y."/>
            <person name="Baba S."/>
            <person name="Kobayashi G."/>
            <person name="Nagasaki K."/>
            <person name="Hano T."/>
            <person name="Tomaru Y."/>
        </authorList>
    </citation>
    <scope>NUCLEOTIDE SEQUENCE [LARGE SCALE GENOMIC DNA]</scope>
    <source>
        <strain evidence="7 8">NIES-3715</strain>
    </source>
</reference>
<keyword evidence="3 6" id="KW-1133">Transmembrane helix</keyword>
<feature type="transmembrane region" description="Helical" evidence="6">
    <location>
        <begin position="128"/>
        <end position="151"/>
    </location>
</feature>
<sequence length="522" mass="59004">MEIPTSFYYEKSVIITGMVTGSLSCLSSFIILSIIFRSTTQLRSVYHRIITWISVADICTSVSLALATLPMPKDQPYPFQMPSYGNITTCKAQGLTYFIGNCFVFWFNGLLNIYYLCSLGFSLNERKIVNFVEIPLTIIGIVCCTAFPMIVLPATVNPGPLNIHCASYEPPCEDGEECNQDGKMNFIISYTSTLALGFTTLMVCMSFITFKFYSNQRKLKKVEEKSKSEDQPVSDQQVIDLQAEELIETLKYSQKTARIITIQALMYILSFNCVWIFGFMEFLLAETSLDGSRSFRDDLALLRMVFQPSQGTFNVLIFVYHKIHALRQSDEDMPYFEALCIVLFRPDLLDETPQIISNFNLVMEDVYTESKRWMMDVELRRMARKPSSGAEDVTSCQDMDVKNASIGRISLNDNSSSIQPSHRGLSSLVGFSSNLQSEVSHNADVDRGHTPSVTDSAHNSFDNVELDNDISYANETRISNDDNLSFKTFFSKLSRKKTDGAVENRNTSAPKLDNFEDHSFDL</sequence>
<dbReference type="AlphaFoldDB" id="A0AAD3D945"/>
<evidence type="ECO:0000256" key="2">
    <source>
        <dbReference type="ARBA" id="ARBA00022692"/>
    </source>
</evidence>
<dbReference type="PANTHER" id="PTHR23112">
    <property type="entry name" value="G PROTEIN-COUPLED RECEPTOR 157-RELATED"/>
    <property type="match status" value="1"/>
</dbReference>
<gene>
    <name evidence="7" type="ORF">CTEN210_16504</name>
</gene>
<dbReference type="GO" id="GO:0004930">
    <property type="term" value="F:G protein-coupled receptor activity"/>
    <property type="evidence" value="ECO:0007669"/>
    <property type="project" value="TreeGrafter"/>
</dbReference>
<evidence type="ECO:0000313" key="8">
    <source>
        <dbReference type="Proteomes" id="UP001054902"/>
    </source>
</evidence>
<dbReference type="Proteomes" id="UP001054902">
    <property type="component" value="Unassembled WGS sequence"/>
</dbReference>
<proteinExistence type="predicted"/>
<accession>A0AAD3D945</accession>
<comment type="caution">
    <text evidence="7">The sequence shown here is derived from an EMBL/GenBank/DDBJ whole genome shotgun (WGS) entry which is preliminary data.</text>
</comment>
<dbReference type="SUPFAM" id="SSF81321">
    <property type="entry name" value="Family A G protein-coupled receptor-like"/>
    <property type="match status" value="1"/>
</dbReference>
<dbReference type="GO" id="GO:0007189">
    <property type="term" value="P:adenylate cyclase-activating G protein-coupled receptor signaling pathway"/>
    <property type="evidence" value="ECO:0007669"/>
    <property type="project" value="TreeGrafter"/>
</dbReference>
<evidence type="ECO:0000313" key="7">
    <source>
        <dbReference type="EMBL" id="GFH60028.1"/>
    </source>
</evidence>
<dbReference type="EMBL" id="BLLK01000069">
    <property type="protein sequence ID" value="GFH60028.1"/>
    <property type="molecule type" value="Genomic_DNA"/>
</dbReference>
<evidence type="ECO:0000256" key="3">
    <source>
        <dbReference type="ARBA" id="ARBA00022989"/>
    </source>
</evidence>
<evidence type="ECO:0000256" key="4">
    <source>
        <dbReference type="ARBA" id="ARBA00023136"/>
    </source>
</evidence>
<keyword evidence="4 6" id="KW-0472">Membrane</keyword>
<keyword evidence="8" id="KW-1185">Reference proteome</keyword>
<feature type="transmembrane region" description="Helical" evidence="6">
    <location>
        <begin position="95"/>
        <end position="116"/>
    </location>
</feature>
<comment type="subcellular location">
    <subcellularLocation>
        <location evidence="1">Membrane</location>
        <topology evidence="1">Multi-pass membrane protein</topology>
    </subcellularLocation>
</comment>
<name>A0AAD3D945_9STRA</name>
<protein>
    <submittedName>
        <fullName evidence="7">Uncharacterized protein</fullName>
    </submittedName>
</protein>
<feature type="transmembrane region" description="Helical" evidence="6">
    <location>
        <begin position="12"/>
        <end position="37"/>
    </location>
</feature>
<feature type="transmembrane region" description="Helical" evidence="6">
    <location>
        <begin position="187"/>
        <end position="210"/>
    </location>
</feature>
<dbReference type="Gene3D" id="1.20.1070.10">
    <property type="entry name" value="Rhodopsin 7-helix transmembrane proteins"/>
    <property type="match status" value="1"/>
</dbReference>
<dbReference type="PANTHER" id="PTHR23112:SF0">
    <property type="entry name" value="TRANSMEMBRANE PROTEIN 116"/>
    <property type="match status" value="1"/>
</dbReference>